<organism evidence="2">
    <name type="scientific">uncultured marine group II/III euryarchaeote AD1000_77_D05</name>
    <dbReference type="NCBI Taxonomy" id="1457810"/>
    <lineage>
        <taxon>Archaea</taxon>
        <taxon>Methanobacteriati</taxon>
        <taxon>Methanobacteriota</taxon>
        <taxon>environmental samples</taxon>
    </lineage>
</organism>
<keyword evidence="1" id="KW-1133">Transmembrane helix</keyword>
<dbReference type="SUPFAM" id="SSF69318">
    <property type="entry name" value="Integrin alpha N-terminal domain"/>
    <property type="match status" value="1"/>
</dbReference>
<evidence type="ECO:0008006" key="3">
    <source>
        <dbReference type="Google" id="ProtNLM"/>
    </source>
</evidence>
<dbReference type="InterPro" id="IPR028994">
    <property type="entry name" value="Integrin_alpha_N"/>
</dbReference>
<dbReference type="PANTHER" id="PTHR46580">
    <property type="entry name" value="SENSOR KINASE-RELATED"/>
    <property type="match status" value="1"/>
</dbReference>
<proteinExistence type="predicted"/>
<feature type="transmembrane region" description="Helical" evidence="1">
    <location>
        <begin position="2026"/>
        <end position="2047"/>
    </location>
</feature>
<accession>A0A075G3D6</accession>
<evidence type="ECO:0000313" key="2">
    <source>
        <dbReference type="EMBL" id="AIE96281.1"/>
    </source>
</evidence>
<dbReference type="PANTHER" id="PTHR46580:SF4">
    <property type="entry name" value="ATP_GTP-BINDING PROTEIN"/>
    <property type="match status" value="1"/>
</dbReference>
<keyword evidence="1" id="KW-0812">Transmembrane</keyword>
<sequence length="2101" mass="228386">MVLSTSLAVLDVSASNSKQYPVTRNPLDLATGDFDCDGDDDIVTASEMGNFLSILWNDNGNYQDRTDLWVSNNASRRAGFTDIADVGGVEVGDIDDDGQDDIVFYQGNIQVFGGTEVVRGNLTVLRNEDCAGTFSEDAVYTMGDIVWNFQIGDVNGDGVDDIVALELQDLASGTQRLLTYLGGSQRNNAATNHKITTLDNLANKVYADIRLGNFGEAVVGGPIGNDCDDLDAFLHFWPGFNAATGFSDGDWDNVSIVEFECTLDTFAAWNDPNKQHTIKLNSESGSFDIADEDNDGKIDTMAITNLTTVVLQSCAAAPCPSQSNWQQIAVSPTIGSFIPASVELQDVNQDGSIDLVVPTTSTITSLVGQSGNTVTSYSTDNLEELNTVQIVLSDGSGGFYQPQSMPVGRRPTMVLVGQFAGGPTSALDLAIGNRDYTYQYSNGALHIDSKGCAFDPLNPQLNGFGCGNLDAISVVQLDNEDVGISGMTVSPASFNPDTGRMTIGEGTREVNVTVQNTGLNSITGSVDVDVSVKEITGGVDTTVYSNDYETTAVTNCGTGCTWAHADYDREAYYWHEEVTANHSVNPEGDEADVNPTDYMWAGTWQPNATAGNQMESGYLSNQDDGLILQNIDLTGADAASLELDLYCSVGYSVVHYVNSQGSISGMVIYDDSCNIDVYTDDEGWVPIIYRGGYDAVRINEYYSNGGSIEYTSRIYHIYGTNYSWMDLKGNNSLDLTPWAGDTIDLRFRFRTGYEGSVGRDNTSRNTQWDGMAFDNLTIKKTITQFGQIQPVSQTLNLNSFAPGDEQTITLNAYFTNGTEYMIESALTSPTGFNNEDASNDDMRWKMDVLNLYDPAVKEITSQDRGALYASGDMPIDVIVENAGNTVMDFDVKATVYTAQPNALFTNPCKDVEDFEPSACAYMFGDDSDGDGGIVDDTDAGVQNAIVPGNRPLFGGNAYWFGHPDSGYGDNWNESMTLQTIDLRNMGGDFAYLTFDYFAEADYLSDQDGNIVGVNEYGALEISWRKGSQTYQGLVYGSWNDYNENGIIGGPNQSCEDIDDDGIFDEVEYMGDHTDQGNYVVWFDSEGIVKSVTLDLTHIVIQNRTGPSNNWRTECTSMDGAEVDLTFRFMTNGDGINGSSGFAGFALDNITVQEYTFTSDQTYYSSVTGIDAREERNVSVGVHNFQQGIYRIDVMSIFDNQTAGNNWTNTKEVALGNNVSKVIFEVASVDVTLYRPDVLDCVEDVDYDCVYPFDAALTHQFTVPLSNGVLAGDYNIYLDIVDSSGTTVSSTTSTNSPITLASHENSQATFQPFNGWVDGETYDLRFYAQLVDGTASGNQRNFTITFASMVDVAILSNPTDQNRLQSVKMDLQAMGMTYTQFRQSDWDTYLASGWLDHYDKVLLPWQTTANVQAGNYYGRLGESATENILKNYMMAGGTIEIHLGPYAEGLDDNLLYNMVILNRDTAGNQVEHSNLNIADPYHPLLANVSSTAWLGMNNGNYVANAALSTASAGSNKLPTPCGGLINAQQGTFHSLLNHESDSSMHMLATCGVGSGGLIVSTIDVENPSVSEPFGSTSSPLRSNLLAYQVSPYPTELGIAGNGWDLTINGAAPSEADASGDYSDTVYLKSGSVVDFGFSSTLAGLNADWEIRGATDWDRNQFPPNTEFAHRADDSHQVTFCLVDTNPDGTGCIQDATWDVTLYIHDAEGHTRITHVTLQTNDILADESDPIANVTVTEHPLYPESLDDHGTKESGGSDWPVYLAKLSASGDVKVKFDACGSQDPDAMGDESGITLYTWTVFQDYPWNNPSNDYDGHTFERTAAMGCDWTYTFVNQTADPSGFAENPIRIELEVIDRAGRDSEKIKMYFVVVPEDYGDDQPVWQINTPLDGSTQTGDYVWVNGTVISGSENGDVAIEAALDSSILNETIDNKVQQLRDGKFADVRNLGDDSAFSLKLKLEDLYDENGSTQTIYLKIVEGDGQTWTLYQQIDVNLPPIEVNVDPCVADPSAEGCGDGTTDTQGGGMSNTLLYAGLGAVALLVIVIVTMLVMRMRGGKEDVSGFAGVDDMDPQEAYVQQLIAQGYPEDTARQYAAQYSGHFQQDQQ</sequence>
<protein>
    <recommendedName>
        <fullName evidence="3">VCBS repeat-containing protein</fullName>
    </recommendedName>
</protein>
<evidence type="ECO:0000256" key="1">
    <source>
        <dbReference type="SAM" id="Phobius"/>
    </source>
</evidence>
<reference evidence="2" key="1">
    <citation type="journal article" date="2014" name="Genome Biol. Evol.">
        <title>Pangenome evidence for extensive interdomain horizontal transfer affecting lineage core and shell genes in uncultured planktonic thaumarchaeota and euryarchaeota.</title>
        <authorList>
            <person name="Deschamps P."/>
            <person name="Zivanovic Y."/>
            <person name="Moreira D."/>
            <person name="Rodriguez-Valera F."/>
            <person name="Lopez-Garcia P."/>
        </authorList>
    </citation>
    <scope>NUCLEOTIDE SEQUENCE</scope>
</reference>
<name>A0A075G3D6_9EURY</name>
<dbReference type="EMBL" id="KF900475">
    <property type="protein sequence ID" value="AIE96281.1"/>
    <property type="molecule type" value="Genomic_DNA"/>
</dbReference>
<keyword evidence="1" id="KW-0472">Membrane</keyword>